<sequence length="142" mass="16725">LGERKTGRPEIAALQELQRQLALEDAQILTGHVDDEEPPEPIEFYVFWSYHAAKWLTIKHLGKSATAATWDAEARKCVHCIQKVRKWVNQRRKRYGAKIRSQARQHLSSRRDLIAASVEELREERMVRIGQQLERTTKRLRW</sequence>
<dbReference type="RefSeq" id="XP_009536457.1">
    <property type="nucleotide sequence ID" value="XM_009538162.1"/>
</dbReference>
<protein>
    <submittedName>
        <fullName evidence="1">Uncharacterized protein</fullName>
    </submittedName>
</protein>
<dbReference type="AlphaFoldDB" id="G5A8Q9"/>
<accession>G5A8Q9</accession>
<keyword evidence="2" id="KW-1185">Reference proteome</keyword>
<organism evidence="1 2">
    <name type="scientific">Phytophthora sojae (strain P6497)</name>
    <name type="common">Soybean stem and root rot agent</name>
    <name type="synonym">Phytophthora megasperma f. sp. glycines</name>
    <dbReference type="NCBI Taxonomy" id="1094619"/>
    <lineage>
        <taxon>Eukaryota</taxon>
        <taxon>Sar</taxon>
        <taxon>Stramenopiles</taxon>
        <taxon>Oomycota</taxon>
        <taxon>Peronosporomycetes</taxon>
        <taxon>Peronosporales</taxon>
        <taxon>Peronosporaceae</taxon>
        <taxon>Phytophthora</taxon>
    </lineage>
</organism>
<reference evidence="1 2" key="1">
    <citation type="journal article" date="2006" name="Science">
        <title>Phytophthora genome sequences uncover evolutionary origins and mechanisms of pathogenesis.</title>
        <authorList>
            <person name="Tyler B.M."/>
            <person name="Tripathy S."/>
            <person name="Zhang X."/>
            <person name="Dehal P."/>
            <person name="Jiang R.H."/>
            <person name="Aerts A."/>
            <person name="Arredondo F.D."/>
            <person name="Baxter L."/>
            <person name="Bensasson D."/>
            <person name="Beynon J.L."/>
            <person name="Chapman J."/>
            <person name="Damasceno C.M."/>
            <person name="Dorrance A.E."/>
            <person name="Dou D."/>
            <person name="Dickerman A.W."/>
            <person name="Dubchak I.L."/>
            <person name="Garbelotto M."/>
            <person name="Gijzen M."/>
            <person name="Gordon S.G."/>
            <person name="Govers F."/>
            <person name="Grunwald N.J."/>
            <person name="Huang W."/>
            <person name="Ivors K.L."/>
            <person name="Jones R.W."/>
            <person name="Kamoun S."/>
            <person name="Krampis K."/>
            <person name="Lamour K.H."/>
            <person name="Lee M.K."/>
            <person name="McDonald W.H."/>
            <person name="Medina M."/>
            <person name="Meijer H.J."/>
            <person name="Nordberg E.K."/>
            <person name="Maclean D.J."/>
            <person name="Ospina-Giraldo M.D."/>
            <person name="Morris P.F."/>
            <person name="Phuntumart V."/>
            <person name="Putnam N.H."/>
            <person name="Rash S."/>
            <person name="Rose J.K."/>
            <person name="Sakihama Y."/>
            <person name="Salamov A.A."/>
            <person name="Savidor A."/>
            <person name="Scheuring C.F."/>
            <person name="Smith B.M."/>
            <person name="Sobral B.W."/>
            <person name="Terry A."/>
            <person name="Torto-Alalibo T.A."/>
            <person name="Win J."/>
            <person name="Xu Z."/>
            <person name="Zhang H."/>
            <person name="Grigoriev I.V."/>
            <person name="Rokhsar D.S."/>
            <person name="Boore J.L."/>
        </authorList>
    </citation>
    <scope>NUCLEOTIDE SEQUENCE [LARGE SCALE GENOMIC DNA]</scope>
    <source>
        <strain evidence="1 2">P6497</strain>
    </source>
</reference>
<proteinExistence type="predicted"/>
<evidence type="ECO:0000313" key="1">
    <source>
        <dbReference type="EMBL" id="EGZ08285.1"/>
    </source>
</evidence>
<dbReference type="EMBL" id="JH159161">
    <property type="protein sequence ID" value="EGZ08285.1"/>
    <property type="molecule type" value="Genomic_DNA"/>
</dbReference>
<dbReference type="Proteomes" id="UP000002640">
    <property type="component" value="Unassembled WGS sequence"/>
</dbReference>
<dbReference type="OMA" id="KHRANAQ"/>
<evidence type="ECO:0000313" key="2">
    <source>
        <dbReference type="Proteomes" id="UP000002640"/>
    </source>
</evidence>
<dbReference type="InParanoid" id="G5A8Q9"/>
<feature type="non-terminal residue" evidence="1">
    <location>
        <position position="142"/>
    </location>
</feature>
<name>G5A8Q9_PHYSP</name>
<dbReference type="KEGG" id="psoj:PHYSODRAFT_460053"/>
<dbReference type="GeneID" id="20653211"/>
<gene>
    <name evidence="1" type="ORF">PHYSODRAFT_460053</name>
</gene>
<feature type="non-terminal residue" evidence="1">
    <location>
        <position position="1"/>
    </location>
</feature>